<organism evidence="1 2">
    <name type="scientific">Oceanobacillus bengalensis</name>
    <dbReference type="NCBI Taxonomy" id="1435466"/>
    <lineage>
        <taxon>Bacteria</taxon>
        <taxon>Bacillati</taxon>
        <taxon>Bacillota</taxon>
        <taxon>Bacilli</taxon>
        <taxon>Bacillales</taxon>
        <taxon>Bacillaceae</taxon>
        <taxon>Oceanobacillus</taxon>
    </lineage>
</organism>
<accession>A0A494YXX6</accession>
<sequence length="312" mass="37267">MAQLIKLQDYVSRYEWDVYRYPTQYIRVKKDNWNKLYRIWSEPPMPEDNNIEEYETDDTSKVKKVFTKFKSLVKKEQIEEDIDVPKENILPETEQELKQYFLNKIFNFQLKWATSTITEISYVDQKYYQDRLLKYFLQRLPDTYLLMYYPVFNIKKAPVDGEIILITPIGIEIIYFIEKEPGAVIMAGDERAWTIESAYEQSRMLSPVIALKRTEKIIKSILQKHTIDFPIKKTVLSRTNNIIFNTEPYQINLIGKQKYNEWFHHKRILSSPLKSRQLKAADALLGQCYSNFVKRPEWEDDISLHSIGDMEE</sequence>
<dbReference type="AlphaFoldDB" id="A0A494YXX6"/>
<dbReference type="Proteomes" id="UP000281813">
    <property type="component" value="Unassembled WGS sequence"/>
</dbReference>
<gene>
    <name evidence="1" type="ORF">D8M05_12945</name>
</gene>
<dbReference type="EMBL" id="RBZO01000020">
    <property type="protein sequence ID" value="RKQ14554.1"/>
    <property type="molecule type" value="Genomic_DNA"/>
</dbReference>
<comment type="caution">
    <text evidence="1">The sequence shown here is derived from an EMBL/GenBank/DDBJ whole genome shotgun (WGS) entry which is preliminary data.</text>
</comment>
<protein>
    <submittedName>
        <fullName evidence="1">NERD domain-containing protein</fullName>
    </submittedName>
</protein>
<dbReference type="OrthoDB" id="2433183at2"/>
<keyword evidence="2" id="KW-1185">Reference proteome</keyword>
<name>A0A494YXX6_9BACI</name>
<evidence type="ECO:0000313" key="2">
    <source>
        <dbReference type="Proteomes" id="UP000281813"/>
    </source>
</evidence>
<proteinExistence type="predicted"/>
<reference evidence="1 2" key="1">
    <citation type="journal article" date="2015" name="Antonie Van Leeuwenhoek">
        <title>Oceanobacillus bengalensis sp. nov., a bacterium isolated from seawater of the Bay of Bengal.</title>
        <authorList>
            <person name="Yongchang O."/>
            <person name="Xiang W."/>
            <person name="Wang G."/>
        </authorList>
    </citation>
    <scope>NUCLEOTIDE SEQUENCE [LARGE SCALE GENOMIC DNA]</scope>
    <source>
        <strain evidence="1 2">MCCC 1K00260</strain>
    </source>
</reference>
<evidence type="ECO:0000313" key="1">
    <source>
        <dbReference type="EMBL" id="RKQ14554.1"/>
    </source>
</evidence>